<evidence type="ECO:0000313" key="1">
    <source>
        <dbReference type="EMBL" id="QPS45704.1"/>
    </source>
</evidence>
<dbReference type="Proteomes" id="UP000594943">
    <property type="component" value="Chromosome 2"/>
</dbReference>
<dbReference type="AlphaFoldDB" id="A0A7U4PBA4"/>
<dbReference type="InterPro" id="IPR021808">
    <property type="entry name" value="DUF3383"/>
</dbReference>
<accession>A0A7U4PBA4</accession>
<dbReference type="Pfam" id="PF11863">
    <property type="entry name" value="DUF3383"/>
    <property type="match status" value="1"/>
</dbReference>
<accession>A0A7T2U504</accession>
<sequence length="491" mass="51454">MSNGLPVSRLINVTINLAALAAQGANMNTGLILGPSAVIDTNERARSYGSINDVTADFGTNTPEYFAAALYFNQVPQPQQLMIGRWAKTATSGSLRGGVLSTAQQDMTVWKAVTAGAFNITIDGTAKTVTALDFSAQTNLNGVATVINAKLTGATIAWNGSQFVITSGTSGTSSTVGYATAPGSGTDVSSMLGLTSSLAGTPAAGIAPEQPVDAAAVFIDRFANQFLGLDFADASITDAQHIAVANLIEADQRHLYGITTQNPQVLDSTVSTDIASKLKALNLKYTILQYSSSSPYAVSSLLGRLLTVNFNGNNTTITLMFKQEPSVAAEQLTSTQANALQAKNCNVFVNYSNDTSIIQYGVTPSGLFADSVYNAIWFRNRIETDVYNLLYQSPTKIPQTDGGNATIAATISAACEAAVNNGYLAPGVWNSAGFGALNQGDTLAKGYYVYAPPIATQSQADREARKSVTFQVAAKEAGAIHSVDILVNVNR</sequence>
<dbReference type="RefSeq" id="WP_006027843.1">
    <property type="nucleotide sequence ID" value="NZ_CP013382.1"/>
</dbReference>
<dbReference type="KEGG" id="bhg:I6G56_26545"/>
<evidence type="ECO:0000313" key="2">
    <source>
        <dbReference type="Proteomes" id="UP000594943"/>
    </source>
</evidence>
<reference evidence="1 2" key="1">
    <citation type="submission" date="2020-12" db="EMBL/GenBank/DDBJ databases">
        <title>FDA dAtabase for Regulatory Grade micrObial Sequences (FDA-ARGOS): Supporting development and validation of Infectious Disease Dx tests.</title>
        <authorList>
            <person name="Nelson B."/>
            <person name="Plummer A."/>
            <person name="Tallon L."/>
            <person name="Sadzewicz L."/>
            <person name="Zhao X."/>
            <person name="Boylan J."/>
            <person name="Ott S."/>
            <person name="Bowen H."/>
            <person name="Vavikolanu K."/>
            <person name="Mehta A."/>
            <person name="Aluvathingal J."/>
            <person name="Nadendla S."/>
            <person name="Myers T."/>
            <person name="Yan Y."/>
            <person name="Sichtig H."/>
        </authorList>
    </citation>
    <scope>NUCLEOTIDE SEQUENCE [LARGE SCALE GENOMIC DNA]</scope>
    <source>
        <strain evidence="1 2">FDAARGOS_899</strain>
    </source>
</reference>
<dbReference type="EMBL" id="CP065687">
    <property type="protein sequence ID" value="QPS45704.1"/>
    <property type="molecule type" value="Genomic_DNA"/>
</dbReference>
<gene>
    <name evidence="1" type="ORF">I6G56_26545</name>
</gene>
<name>A0A7U4PBA4_9BURK</name>
<protein>
    <submittedName>
        <fullName evidence="1">DUF3383 domain-containing protein</fullName>
    </submittedName>
</protein>
<proteinExistence type="predicted"/>
<organism evidence="1 2">
    <name type="scientific">Burkholderia humptydooensis</name>
    <dbReference type="NCBI Taxonomy" id="430531"/>
    <lineage>
        <taxon>Bacteria</taxon>
        <taxon>Pseudomonadati</taxon>
        <taxon>Pseudomonadota</taxon>
        <taxon>Betaproteobacteria</taxon>
        <taxon>Burkholderiales</taxon>
        <taxon>Burkholderiaceae</taxon>
        <taxon>Burkholderia</taxon>
        <taxon>pseudomallei group</taxon>
    </lineage>
</organism>